<evidence type="ECO:0000313" key="4">
    <source>
        <dbReference type="Proteomes" id="UP000261380"/>
    </source>
</evidence>
<dbReference type="GO" id="GO:0032190">
    <property type="term" value="F:acrosin binding"/>
    <property type="evidence" value="ECO:0007669"/>
    <property type="project" value="TreeGrafter"/>
</dbReference>
<dbReference type="AlphaFoldDB" id="A0A3B5MTL8"/>
<dbReference type="InterPro" id="IPR042235">
    <property type="entry name" value="ZP-C_dom"/>
</dbReference>
<protein>
    <recommendedName>
        <fullName evidence="2">ZP-C domain-containing protein</fullName>
    </recommendedName>
</protein>
<dbReference type="Ensembl" id="ENSXCOT00000027436.1">
    <property type="protein sequence ID" value="ENSXCOP00000027103.1"/>
    <property type="gene ID" value="ENSXCOG00000020236.1"/>
</dbReference>
<dbReference type="Proteomes" id="UP000261380">
    <property type="component" value="Unplaced"/>
</dbReference>
<feature type="transmembrane region" description="Helical" evidence="1">
    <location>
        <begin position="304"/>
        <end position="326"/>
    </location>
</feature>
<name>A0A3B5MTL8_9TELE</name>
<accession>A0A3B5MTL8</accession>
<dbReference type="PANTHER" id="PTHR11576">
    <property type="entry name" value="ZONA PELLUCIDA SPERM-BINDING PROTEIN 3"/>
    <property type="match status" value="1"/>
</dbReference>
<proteinExistence type="predicted"/>
<keyword evidence="1" id="KW-0812">Transmembrane</keyword>
<reference evidence="3" key="1">
    <citation type="submission" date="2025-08" db="UniProtKB">
        <authorList>
            <consortium name="Ensembl"/>
        </authorList>
    </citation>
    <scope>IDENTIFICATION</scope>
</reference>
<keyword evidence="1" id="KW-0472">Membrane</keyword>
<evidence type="ECO:0000256" key="1">
    <source>
        <dbReference type="SAM" id="Phobius"/>
    </source>
</evidence>
<dbReference type="STRING" id="32473.ENSXCOP00000027103"/>
<dbReference type="GO" id="GO:0035803">
    <property type="term" value="P:egg coat formation"/>
    <property type="evidence" value="ECO:0007669"/>
    <property type="project" value="TreeGrafter"/>
</dbReference>
<evidence type="ECO:0000313" key="3">
    <source>
        <dbReference type="Ensembl" id="ENSXCOP00000027103.1"/>
    </source>
</evidence>
<dbReference type="PANTHER" id="PTHR11576:SF2">
    <property type="entry name" value="ZONA PELLUCIDA SPERM-BINDING PROTEIN 3"/>
    <property type="match status" value="1"/>
</dbReference>
<dbReference type="GeneTree" id="ENSGT01030000234567"/>
<dbReference type="GO" id="GO:0007339">
    <property type="term" value="P:binding of sperm to zona pellucida"/>
    <property type="evidence" value="ECO:0007669"/>
    <property type="project" value="TreeGrafter"/>
</dbReference>
<keyword evidence="1" id="KW-1133">Transmembrane helix</keyword>
<reference evidence="3" key="2">
    <citation type="submission" date="2025-09" db="UniProtKB">
        <authorList>
            <consortium name="Ensembl"/>
        </authorList>
    </citation>
    <scope>IDENTIFICATION</scope>
</reference>
<dbReference type="Gene3D" id="2.60.40.4100">
    <property type="entry name" value="Zona pellucida, ZP-C domain"/>
    <property type="match status" value="1"/>
</dbReference>
<feature type="domain" description="ZP-C" evidence="2">
    <location>
        <begin position="84"/>
        <end position="195"/>
    </location>
</feature>
<dbReference type="GO" id="GO:2000344">
    <property type="term" value="P:positive regulation of acrosome reaction"/>
    <property type="evidence" value="ECO:0007669"/>
    <property type="project" value="TreeGrafter"/>
</dbReference>
<sequence>KQSLPAPHRSIQHRTRADRMHRNPLISPTTTAVYFPTPVGNVSILRTNPVDVPTQCHFQSFYVFLAVSSMRPLRTTFAFEKQTEQQLHFALRLMTEDWRSLRASNVYSVREMMQVEAAVMQGFVPMRVFVDKSKFSPQLLLHHRQPWVKSLGLTVCLTDSKLTGAQSYFTPRSQEDKLHFQLKAFKFIQDDRSEVREVTLICLCTLKNTLYIFMQKHIFVTCSFLTEAGRWVALGGDNKVCSCCETSCDGQMQRRNPPLQWDGMVALGPILLEDGLIPTAVANRANNPHLFLLMLPPSASYSSMGPLCGAGVTLAVVMGFVSTLVCSRLHKPAGYSVCT</sequence>
<dbReference type="Pfam" id="PF00100">
    <property type="entry name" value="Zona_pellucida"/>
    <property type="match status" value="1"/>
</dbReference>
<evidence type="ECO:0000259" key="2">
    <source>
        <dbReference type="Pfam" id="PF00100"/>
    </source>
</evidence>
<dbReference type="FunFam" id="2.60.40.4100:FF:000002">
    <property type="entry name" value="Zona pellucida sperm-binding protein 3"/>
    <property type="match status" value="1"/>
</dbReference>
<dbReference type="InterPro" id="IPR055355">
    <property type="entry name" value="ZP-C"/>
</dbReference>
<keyword evidence="4" id="KW-1185">Reference proteome</keyword>
<dbReference type="GO" id="GO:0031012">
    <property type="term" value="C:extracellular matrix"/>
    <property type="evidence" value="ECO:0007669"/>
    <property type="project" value="TreeGrafter"/>
</dbReference>
<organism evidence="3 4">
    <name type="scientific">Xiphophorus couchianus</name>
    <name type="common">Monterrey platyfish</name>
    <dbReference type="NCBI Taxonomy" id="32473"/>
    <lineage>
        <taxon>Eukaryota</taxon>
        <taxon>Metazoa</taxon>
        <taxon>Chordata</taxon>
        <taxon>Craniata</taxon>
        <taxon>Vertebrata</taxon>
        <taxon>Euteleostomi</taxon>
        <taxon>Actinopterygii</taxon>
        <taxon>Neopterygii</taxon>
        <taxon>Teleostei</taxon>
        <taxon>Neoteleostei</taxon>
        <taxon>Acanthomorphata</taxon>
        <taxon>Ovalentaria</taxon>
        <taxon>Atherinomorphae</taxon>
        <taxon>Cyprinodontiformes</taxon>
        <taxon>Poeciliidae</taxon>
        <taxon>Poeciliinae</taxon>
        <taxon>Xiphophorus</taxon>
    </lineage>
</organism>